<dbReference type="Pfam" id="PF01810">
    <property type="entry name" value="LysE"/>
    <property type="match status" value="1"/>
</dbReference>
<dbReference type="GO" id="GO:0033228">
    <property type="term" value="P:cysteine export across plasma membrane"/>
    <property type="evidence" value="ECO:0007669"/>
    <property type="project" value="TreeGrafter"/>
</dbReference>
<feature type="transmembrane region" description="Helical" evidence="6">
    <location>
        <begin position="6"/>
        <end position="26"/>
    </location>
</feature>
<evidence type="ECO:0000256" key="2">
    <source>
        <dbReference type="ARBA" id="ARBA00022475"/>
    </source>
</evidence>
<reference evidence="7 8" key="1">
    <citation type="journal article" date="2012" name="Int. J. Syst. Evol. Microbiol.">
        <title>Vibrio caribbeanicus sp. nov., isolated from the marine sponge Scleritoderma cyanea.</title>
        <authorList>
            <person name="Hoffmann M."/>
            <person name="Monday S.R."/>
            <person name="Allard M.W."/>
            <person name="Strain E.A."/>
            <person name="Whittaker P."/>
            <person name="Naum M."/>
            <person name="McCarthy P.J."/>
            <person name="Lopez J.V."/>
            <person name="Fischer M."/>
            <person name="Brown E.W."/>
        </authorList>
    </citation>
    <scope>NUCLEOTIDE SEQUENCE [LARGE SCALE GENOMIC DNA]</scope>
    <source>
        <strain evidence="8">DSMZ 21326</strain>
    </source>
</reference>
<feature type="transmembrane region" description="Helical" evidence="6">
    <location>
        <begin position="180"/>
        <end position="197"/>
    </location>
</feature>
<comment type="subcellular location">
    <subcellularLocation>
        <location evidence="1">Cell membrane</location>
        <topology evidence="1">Multi-pass membrane protein</topology>
    </subcellularLocation>
</comment>
<evidence type="ECO:0000313" key="7">
    <source>
        <dbReference type="EMBL" id="EGA69121.1"/>
    </source>
</evidence>
<dbReference type="Proteomes" id="UP000006228">
    <property type="component" value="Unassembled WGS sequence"/>
</dbReference>
<keyword evidence="2" id="KW-1003">Cell membrane</keyword>
<dbReference type="PANTHER" id="PTHR30086:SF20">
    <property type="entry name" value="ARGININE EXPORTER PROTEIN ARGO-RELATED"/>
    <property type="match status" value="1"/>
</dbReference>
<feature type="transmembrane region" description="Helical" evidence="6">
    <location>
        <begin position="38"/>
        <end position="60"/>
    </location>
</feature>
<keyword evidence="3 6" id="KW-0812">Transmembrane</keyword>
<dbReference type="PANTHER" id="PTHR30086">
    <property type="entry name" value="ARGININE EXPORTER PROTEIN ARGO"/>
    <property type="match status" value="1"/>
</dbReference>
<gene>
    <name evidence="7" type="ORF">VISI1226_07438</name>
</gene>
<sequence length="198" mass="21459">MDTVLVAMMGFAFVGAVTPGPVNLLAISTAVQRGKRSALNHVVAASFAYALVVVTSGMFMTRVGGWLPMFERGMQVAGSVFLSYLAYKIYTAPIGEDVDVNTQATSGWITGALTQILNPKAWLVAMSGISVYVIGQVQAEQLLWVFTLVSLFACLLGVGLWAMLGSVFSTLLSKPHCMRWFNRVMAAILFMSMSMIWL</sequence>
<evidence type="ECO:0000313" key="8">
    <source>
        <dbReference type="Proteomes" id="UP000006228"/>
    </source>
</evidence>
<dbReference type="GO" id="GO:0015171">
    <property type="term" value="F:amino acid transmembrane transporter activity"/>
    <property type="evidence" value="ECO:0007669"/>
    <property type="project" value="TreeGrafter"/>
</dbReference>
<comment type="caution">
    <text evidence="7">The sequence shown here is derived from an EMBL/GenBank/DDBJ whole genome shotgun (WGS) entry which is preliminary data.</text>
</comment>
<proteinExistence type="predicted"/>
<organism evidence="7 8">
    <name type="scientific">Vibrio sinaloensis DSM 21326</name>
    <dbReference type="NCBI Taxonomy" id="945550"/>
    <lineage>
        <taxon>Bacteria</taxon>
        <taxon>Pseudomonadati</taxon>
        <taxon>Pseudomonadota</taxon>
        <taxon>Gammaproteobacteria</taxon>
        <taxon>Vibrionales</taxon>
        <taxon>Vibrionaceae</taxon>
        <taxon>Vibrio</taxon>
        <taxon>Vibrio oreintalis group</taxon>
    </lineage>
</organism>
<evidence type="ECO:0000256" key="3">
    <source>
        <dbReference type="ARBA" id="ARBA00022692"/>
    </source>
</evidence>
<dbReference type="RefSeq" id="WP_008079376.1">
    <property type="nucleotide sequence ID" value="NZ_AEVT01000093.1"/>
</dbReference>
<evidence type="ECO:0000256" key="5">
    <source>
        <dbReference type="ARBA" id="ARBA00023136"/>
    </source>
</evidence>
<keyword evidence="5 6" id="KW-0472">Membrane</keyword>
<name>E8MAH2_PHOS4</name>
<dbReference type="eggNOG" id="COG1280">
    <property type="taxonomic scope" value="Bacteria"/>
</dbReference>
<accession>E8MAH2</accession>
<keyword evidence="4 6" id="KW-1133">Transmembrane helix</keyword>
<dbReference type="InterPro" id="IPR001123">
    <property type="entry name" value="LeuE-type"/>
</dbReference>
<dbReference type="GO" id="GO:0005886">
    <property type="term" value="C:plasma membrane"/>
    <property type="evidence" value="ECO:0007669"/>
    <property type="project" value="UniProtKB-SubCell"/>
</dbReference>
<protein>
    <submittedName>
        <fullName evidence="7">Efflux family protein</fullName>
    </submittedName>
</protein>
<evidence type="ECO:0000256" key="6">
    <source>
        <dbReference type="SAM" id="Phobius"/>
    </source>
</evidence>
<dbReference type="EMBL" id="AEVT01000093">
    <property type="protein sequence ID" value="EGA69121.1"/>
    <property type="molecule type" value="Genomic_DNA"/>
</dbReference>
<feature type="transmembrane region" description="Helical" evidence="6">
    <location>
        <begin position="142"/>
        <end position="168"/>
    </location>
</feature>
<dbReference type="AlphaFoldDB" id="E8MAH2"/>
<dbReference type="OrthoDB" id="9812084at2"/>
<dbReference type="GeneID" id="95570571"/>
<evidence type="ECO:0000256" key="4">
    <source>
        <dbReference type="ARBA" id="ARBA00022989"/>
    </source>
</evidence>
<evidence type="ECO:0000256" key="1">
    <source>
        <dbReference type="ARBA" id="ARBA00004651"/>
    </source>
</evidence>